<keyword evidence="1" id="KW-0808">Transferase</keyword>
<gene>
    <name evidence="1" type="ORF">STAS_12458</name>
</gene>
<reference evidence="2" key="1">
    <citation type="journal article" date="2019" name="Curr. Biol.">
        <title>Genome Sequence of Striga asiatica Provides Insight into the Evolution of Plant Parasitism.</title>
        <authorList>
            <person name="Yoshida S."/>
            <person name="Kim S."/>
            <person name="Wafula E.K."/>
            <person name="Tanskanen J."/>
            <person name="Kim Y.M."/>
            <person name="Honaas L."/>
            <person name="Yang Z."/>
            <person name="Spallek T."/>
            <person name="Conn C.E."/>
            <person name="Ichihashi Y."/>
            <person name="Cheong K."/>
            <person name="Cui S."/>
            <person name="Der J.P."/>
            <person name="Gundlach H."/>
            <person name="Jiao Y."/>
            <person name="Hori C."/>
            <person name="Ishida J.K."/>
            <person name="Kasahara H."/>
            <person name="Kiba T."/>
            <person name="Kim M.S."/>
            <person name="Koo N."/>
            <person name="Laohavisit A."/>
            <person name="Lee Y.H."/>
            <person name="Lumba S."/>
            <person name="McCourt P."/>
            <person name="Mortimer J.C."/>
            <person name="Mutuku J.M."/>
            <person name="Nomura T."/>
            <person name="Sasaki-Sekimoto Y."/>
            <person name="Seto Y."/>
            <person name="Wang Y."/>
            <person name="Wakatake T."/>
            <person name="Sakakibara H."/>
            <person name="Demura T."/>
            <person name="Yamaguchi S."/>
            <person name="Yoneyama K."/>
            <person name="Manabe R.I."/>
            <person name="Nelson D.C."/>
            <person name="Schulman A.H."/>
            <person name="Timko M.P."/>
            <person name="dePamphilis C.W."/>
            <person name="Choi D."/>
            <person name="Shirasu K."/>
        </authorList>
    </citation>
    <scope>NUCLEOTIDE SEQUENCE [LARGE SCALE GENOMIC DNA]</scope>
    <source>
        <strain evidence="2">cv. UVA1</strain>
    </source>
</reference>
<proteinExistence type="predicted"/>
<dbReference type="Proteomes" id="UP000325081">
    <property type="component" value="Unassembled WGS sequence"/>
</dbReference>
<comment type="caution">
    <text evidence="1">The sequence shown here is derived from an EMBL/GenBank/DDBJ whole genome shotgun (WGS) entry which is preliminary data.</text>
</comment>
<accession>A0A5A7PTI8</accession>
<organism evidence="1 2">
    <name type="scientific">Striga asiatica</name>
    <name type="common">Asiatic witchweed</name>
    <name type="synonym">Buchnera asiatica</name>
    <dbReference type="NCBI Taxonomy" id="4170"/>
    <lineage>
        <taxon>Eukaryota</taxon>
        <taxon>Viridiplantae</taxon>
        <taxon>Streptophyta</taxon>
        <taxon>Embryophyta</taxon>
        <taxon>Tracheophyta</taxon>
        <taxon>Spermatophyta</taxon>
        <taxon>Magnoliopsida</taxon>
        <taxon>eudicotyledons</taxon>
        <taxon>Gunneridae</taxon>
        <taxon>Pentapetalae</taxon>
        <taxon>asterids</taxon>
        <taxon>lamiids</taxon>
        <taxon>Lamiales</taxon>
        <taxon>Orobanchaceae</taxon>
        <taxon>Buchnereae</taxon>
        <taxon>Striga</taxon>
    </lineage>
</organism>
<protein>
    <submittedName>
        <fullName evidence="1">Histidinol-phosphate aminotransferase</fullName>
    </submittedName>
</protein>
<dbReference type="EMBL" id="BKCP01005072">
    <property type="protein sequence ID" value="GER36135.1"/>
    <property type="molecule type" value="Genomic_DNA"/>
</dbReference>
<name>A0A5A7PTI8_STRAF</name>
<keyword evidence="2" id="KW-1185">Reference proteome</keyword>
<evidence type="ECO:0000313" key="1">
    <source>
        <dbReference type="EMBL" id="GER36135.1"/>
    </source>
</evidence>
<dbReference type="AlphaFoldDB" id="A0A5A7PTI8"/>
<dbReference type="GO" id="GO:0008483">
    <property type="term" value="F:transaminase activity"/>
    <property type="evidence" value="ECO:0007669"/>
    <property type="project" value="UniProtKB-KW"/>
</dbReference>
<sequence>MHATRQQIIDHSLLVSQSAVIGWLTQHLKRAFLTVVKISVSAVSSIRTTSLNEGLTSGLASQQRGKEAVVWDGGANPLVDHRKCSLHGCHVLKREHACDELPKHNSEAVHVYFLGVGPVLDHLPEEVSKNA</sequence>
<evidence type="ECO:0000313" key="2">
    <source>
        <dbReference type="Proteomes" id="UP000325081"/>
    </source>
</evidence>
<keyword evidence="1" id="KW-0032">Aminotransferase</keyword>